<comment type="caution">
    <text evidence="2">The sequence shown here is derived from an EMBL/GenBank/DDBJ whole genome shotgun (WGS) entry which is preliminary data.</text>
</comment>
<evidence type="ECO:0008006" key="4">
    <source>
        <dbReference type="Google" id="ProtNLM"/>
    </source>
</evidence>
<evidence type="ECO:0000313" key="3">
    <source>
        <dbReference type="Proteomes" id="UP001600888"/>
    </source>
</evidence>
<keyword evidence="3" id="KW-1185">Reference proteome</keyword>
<sequence>MGWHIGKLLQTITWRTASKLTINQQAEVVGTASAVVGLLETAISLVKTIQAARRHVKDLPKTLADTTTQLEGLVQSLNLVKSEPTLRTASVMWQVTAIIDVAEELKDVLETLRKRQEKSAGRQIMHAITARDEDEKQISSIVSRVDSARSELTLRIVVAQVGLIGSLSDGFRVASLTLAEVNEKVNSCLGTNLVLADMTRGRAPDTDGAMLLLQDEMTKLGLSDQPQASDARDSDPRGESVPVHKAGVYDNITLDQARIMTGDVGVGNWQAISRVTEVARNKFGKDTRIMTGNVGPEAASSFMENFWR</sequence>
<dbReference type="EMBL" id="JBAWTH010000014">
    <property type="protein sequence ID" value="KAL2289141.1"/>
    <property type="molecule type" value="Genomic_DNA"/>
</dbReference>
<accession>A0ABR4F369</accession>
<reference evidence="2 3" key="1">
    <citation type="submission" date="2024-03" db="EMBL/GenBank/DDBJ databases">
        <title>A high-quality draft genome sequence of Diaporthe vaccinii, a causative agent of upright dieback and viscid rot disease in cranberry plants.</title>
        <authorList>
            <person name="Sarrasin M."/>
            <person name="Lang B.F."/>
            <person name="Burger G."/>
        </authorList>
    </citation>
    <scope>NUCLEOTIDE SEQUENCE [LARGE SCALE GENOMIC DNA]</scope>
    <source>
        <strain evidence="2 3">IS7</strain>
    </source>
</reference>
<evidence type="ECO:0000256" key="1">
    <source>
        <dbReference type="SAM" id="MobiDB-lite"/>
    </source>
</evidence>
<dbReference type="Proteomes" id="UP001600888">
    <property type="component" value="Unassembled WGS sequence"/>
</dbReference>
<protein>
    <recommendedName>
        <fullName evidence="4">Fungal N-terminal domain-containing protein</fullName>
    </recommendedName>
</protein>
<name>A0ABR4F369_9PEZI</name>
<gene>
    <name evidence="2" type="ORF">FJTKL_02946</name>
</gene>
<feature type="region of interest" description="Disordered" evidence="1">
    <location>
        <begin position="222"/>
        <end position="243"/>
    </location>
</feature>
<evidence type="ECO:0000313" key="2">
    <source>
        <dbReference type="EMBL" id="KAL2289141.1"/>
    </source>
</evidence>
<organism evidence="2 3">
    <name type="scientific">Diaporthe vaccinii</name>
    <dbReference type="NCBI Taxonomy" id="105482"/>
    <lineage>
        <taxon>Eukaryota</taxon>
        <taxon>Fungi</taxon>
        <taxon>Dikarya</taxon>
        <taxon>Ascomycota</taxon>
        <taxon>Pezizomycotina</taxon>
        <taxon>Sordariomycetes</taxon>
        <taxon>Sordariomycetidae</taxon>
        <taxon>Diaporthales</taxon>
        <taxon>Diaporthaceae</taxon>
        <taxon>Diaporthe</taxon>
        <taxon>Diaporthe eres species complex</taxon>
    </lineage>
</organism>
<proteinExistence type="predicted"/>